<dbReference type="Proteomes" id="UP000008701">
    <property type="component" value="Chromosome"/>
</dbReference>
<reference evidence="3 4" key="1">
    <citation type="submission" date="2006-12" db="EMBL/GenBank/DDBJ databases">
        <title>Complete sequence of Chlorobium phaeobacteroides DSM 266.</title>
        <authorList>
            <consortium name="US DOE Joint Genome Institute"/>
            <person name="Copeland A."/>
            <person name="Lucas S."/>
            <person name="Lapidus A."/>
            <person name="Barry K."/>
            <person name="Detter J.C."/>
            <person name="Glavina del Rio T."/>
            <person name="Hammon N."/>
            <person name="Israni S."/>
            <person name="Pitluck S."/>
            <person name="Goltsman E."/>
            <person name="Schmutz J."/>
            <person name="Larimer F."/>
            <person name="Land M."/>
            <person name="Hauser L."/>
            <person name="Mikhailova N."/>
            <person name="Li T."/>
            <person name="Overmann J."/>
            <person name="Bryant D.A."/>
            <person name="Richardson P."/>
        </authorList>
    </citation>
    <scope>NUCLEOTIDE SEQUENCE [LARGE SCALE GENOMIC DNA]</scope>
    <source>
        <strain evidence="3 4">DSM 266</strain>
    </source>
</reference>
<feature type="transmembrane region" description="Helical" evidence="1">
    <location>
        <begin position="116"/>
        <end position="143"/>
    </location>
</feature>
<dbReference type="GO" id="GO:0017004">
    <property type="term" value="P:cytochrome complex assembly"/>
    <property type="evidence" value="ECO:0007669"/>
    <property type="project" value="InterPro"/>
</dbReference>
<feature type="transmembrane region" description="Helical" evidence="1">
    <location>
        <begin position="52"/>
        <end position="72"/>
    </location>
</feature>
<feature type="transmembrane region" description="Helical" evidence="1">
    <location>
        <begin position="84"/>
        <end position="104"/>
    </location>
</feature>
<proteinExistence type="predicted"/>
<feature type="domain" description="Cytochrome c assembly protein" evidence="2">
    <location>
        <begin position="57"/>
        <end position="257"/>
    </location>
</feature>
<dbReference type="STRING" id="290317.Cpha266_1794"/>
<keyword evidence="1" id="KW-0472">Membrane</keyword>
<evidence type="ECO:0000313" key="4">
    <source>
        <dbReference type="Proteomes" id="UP000008701"/>
    </source>
</evidence>
<dbReference type="InterPro" id="IPR052372">
    <property type="entry name" value="YpjD/HemX"/>
</dbReference>
<dbReference type="PANTHER" id="PTHR38034">
    <property type="entry name" value="INNER MEMBRANE PROTEIN YPJD"/>
    <property type="match status" value="1"/>
</dbReference>
<dbReference type="AlphaFoldDB" id="A1BHD4"/>
<protein>
    <submittedName>
        <fullName evidence="3">Cytochrome c assembly protein</fullName>
    </submittedName>
</protein>
<feature type="transmembrane region" description="Helical" evidence="1">
    <location>
        <begin position="205"/>
        <end position="225"/>
    </location>
</feature>
<evidence type="ECO:0000259" key="2">
    <source>
        <dbReference type="Pfam" id="PF01578"/>
    </source>
</evidence>
<dbReference type="PANTHER" id="PTHR38034:SF1">
    <property type="entry name" value="INNER MEMBRANE PROTEIN YPJD"/>
    <property type="match status" value="1"/>
</dbReference>
<keyword evidence="1" id="KW-0812">Transmembrane</keyword>
<accession>A1BHD4</accession>
<evidence type="ECO:0000256" key="1">
    <source>
        <dbReference type="SAM" id="Phobius"/>
    </source>
</evidence>
<dbReference type="eggNOG" id="COG0755">
    <property type="taxonomic scope" value="Bacteria"/>
</dbReference>
<dbReference type="EMBL" id="CP000492">
    <property type="protein sequence ID" value="ABL65811.1"/>
    <property type="molecule type" value="Genomic_DNA"/>
</dbReference>
<sequence>MLYVVTTFLYGAHFFKDREGAKNYKQPLLALTVLTHVVYLGLLTSLEGYMLSYSTVNLMSMVALTLAITYIFIEFTTKSDKTGFFVLAFAAGAQLLSSVLTAQTPGSGPTFSGLSIGVHLIASIFGFSAIAIAGLYSFLYLLLFRQIQRNKFELLFQRLPNLEVLEKLTMHAVAFGFIFLSITLFAGMIEQKASSGTVTLFEPKLITLVVIWLLYGASIFVKPLIGWDLKHMAYLFIFLFVFVTMLIMLMALFSPTFHRLSL</sequence>
<dbReference type="HOGENOM" id="CLU_1014805_0_0_10"/>
<keyword evidence="1" id="KW-1133">Transmembrane helix</keyword>
<dbReference type="GO" id="GO:0020037">
    <property type="term" value="F:heme binding"/>
    <property type="evidence" value="ECO:0007669"/>
    <property type="project" value="InterPro"/>
</dbReference>
<feature type="transmembrane region" description="Helical" evidence="1">
    <location>
        <begin position="232"/>
        <end position="253"/>
    </location>
</feature>
<evidence type="ECO:0000313" key="3">
    <source>
        <dbReference type="EMBL" id="ABL65811.1"/>
    </source>
</evidence>
<keyword evidence="4" id="KW-1185">Reference proteome</keyword>
<name>A1BHD4_CHLPD</name>
<dbReference type="KEGG" id="cph:Cpha266_1794"/>
<dbReference type="Pfam" id="PF01578">
    <property type="entry name" value="Cytochrom_C_asm"/>
    <property type="match status" value="1"/>
</dbReference>
<feature type="transmembrane region" description="Helical" evidence="1">
    <location>
        <begin position="28"/>
        <end position="46"/>
    </location>
</feature>
<organism evidence="3 4">
    <name type="scientific">Chlorobium phaeobacteroides (strain DSM 266 / SMG 266 / 2430)</name>
    <dbReference type="NCBI Taxonomy" id="290317"/>
    <lineage>
        <taxon>Bacteria</taxon>
        <taxon>Pseudomonadati</taxon>
        <taxon>Chlorobiota</taxon>
        <taxon>Chlorobiia</taxon>
        <taxon>Chlorobiales</taxon>
        <taxon>Chlorobiaceae</taxon>
        <taxon>Chlorobium/Pelodictyon group</taxon>
        <taxon>Chlorobium</taxon>
    </lineage>
</organism>
<feature type="transmembrane region" description="Helical" evidence="1">
    <location>
        <begin position="164"/>
        <end position="185"/>
    </location>
</feature>
<dbReference type="InterPro" id="IPR002541">
    <property type="entry name" value="Cyt_c_assembly"/>
</dbReference>
<gene>
    <name evidence="3" type="ordered locus">Cpha266_1794</name>
</gene>